<protein>
    <recommendedName>
        <fullName evidence="4">DUF2946 domain-containing protein</fullName>
    </recommendedName>
</protein>
<feature type="compositionally biased region" description="Basic residues" evidence="1">
    <location>
        <begin position="60"/>
        <end position="71"/>
    </location>
</feature>
<dbReference type="Pfam" id="PF11162">
    <property type="entry name" value="DUF2946"/>
    <property type="match status" value="1"/>
</dbReference>
<dbReference type="RefSeq" id="WP_259034532.1">
    <property type="nucleotide sequence ID" value="NZ_JAJISC010000001.1"/>
</dbReference>
<evidence type="ECO:0000313" key="2">
    <source>
        <dbReference type="EMBL" id="MCS2608037.1"/>
    </source>
</evidence>
<gene>
    <name evidence="2" type="ORF">LLY24_01705</name>
</gene>
<dbReference type="InterPro" id="IPR021333">
    <property type="entry name" value="DUF2946"/>
</dbReference>
<evidence type="ECO:0008006" key="4">
    <source>
        <dbReference type="Google" id="ProtNLM"/>
    </source>
</evidence>
<sequence>MPPTVPLRCTTTSWYRPALWVAMAAMWLLLLGPVISQLQASDHHAAHGHHHATAQANQPAHHHHGHDHHVHASASTSTAEPLPAIFTWFHECGYCSLWQQFPTAHASLPAIARQAFLLDAPPCKHSPKAFIPGDRYPHARPRAPPFLNA</sequence>
<comment type="caution">
    <text evidence="2">The sequence shown here is derived from an EMBL/GenBank/DDBJ whole genome shotgun (WGS) entry which is preliminary data.</text>
</comment>
<keyword evidence="3" id="KW-1185">Reference proteome</keyword>
<evidence type="ECO:0000313" key="3">
    <source>
        <dbReference type="Proteomes" id="UP001165542"/>
    </source>
</evidence>
<dbReference type="Proteomes" id="UP001165542">
    <property type="component" value="Unassembled WGS sequence"/>
</dbReference>
<proteinExistence type="predicted"/>
<evidence type="ECO:0000256" key="1">
    <source>
        <dbReference type="SAM" id="MobiDB-lite"/>
    </source>
</evidence>
<dbReference type="EMBL" id="JAJISC010000001">
    <property type="protein sequence ID" value="MCS2608037.1"/>
    <property type="molecule type" value="Genomic_DNA"/>
</dbReference>
<organism evidence="2 3">
    <name type="scientific">Halomonas dongshanensis</name>
    <dbReference type="NCBI Taxonomy" id="2890835"/>
    <lineage>
        <taxon>Bacteria</taxon>
        <taxon>Pseudomonadati</taxon>
        <taxon>Pseudomonadota</taxon>
        <taxon>Gammaproteobacteria</taxon>
        <taxon>Oceanospirillales</taxon>
        <taxon>Halomonadaceae</taxon>
        <taxon>Halomonas</taxon>
    </lineage>
</organism>
<accession>A0ABT2E8Y9</accession>
<reference evidence="2" key="1">
    <citation type="submission" date="2021-11" db="EMBL/GenBank/DDBJ databases">
        <title>Halomonas sp., isolated from a coastal aquaculture zone in Dongshan Bay.</title>
        <authorList>
            <person name="Lin W."/>
        </authorList>
    </citation>
    <scope>NUCLEOTIDE SEQUENCE</scope>
    <source>
        <strain evidence="2">Yzlin-01</strain>
    </source>
</reference>
<feature type="region of interest" description="Disordered" evidence="1">
    <location>
        <begin position="42"/>
        <end position="74"/>
    </location>
</feature>
<name>A0ABT2E8Y9_9GAMM</name>